<evidence type="ECO:0000256" key="3">
    <source>
        <dbReference type="ARBA" id="ARBA00022490"/>
    </source>
</evidence>
<feature type="compositionally biased region" description="Basic and acidic residues" evidence="7">
    <location>
        <begin position="485"/>
        <end position="503"/>
    </location>
</feature>
<dbReference type="Pfam" id="PF01465">
    <property type="entry name" value="GRIP"/>
    <property type="match status" value="1"/>
</dbReference>
<evidence type="ECO:0000256" key="1">
    <source>
        <dbReference type="ARBA" id="ARBA00004184"/>
    </source>
</evidence>
<feature type="domain" description="GRIP" evidence="8">
    <location>
        <begin position="1110"/>
        <end position="1160"/>
    </location>
</feature>
<dbReference type="SUPFAM" id="SSF57997">
    <property type="entry name" value="Tropomyosin"/>
    <property type="match status" value="1"/>
</dbReference>
<evidence type="ECO:0000256" key="4">
    <source>
        <dbReference type="ARBA" id="ARBA00023054"/>
    </source>
</evidence>
<protein>
    <recommendedName>
        <fullName evidence="8">GRIP domain-containing protein</fullName>
    </recommendedName>
</protein>
<evidence type="ECO:0000256" key="5">
    <source>
        <dbReference type="ARBA" id="ARBA00023136"/>
    </source>
</evidence>
<dbReference type="InterPro" id="IPR051952">
    <property type="entry name" value="Golgi-autophagy_related"/>
</dbReference>
<dbReference type="AlphaFoldDB" id="A0A0U5FS12"/>
<keyword evidence="4 6" id="KW-0175">Coiled coil</keyword>
<feature type="compositionally biased region" description="Polar residues" evidence="7">
    <location>
        <begin position="563"/>
        <end position="577"/>
    </location>
</feature>
<comment type="subcellular location">
    <subcellularLocation>
        <location evidence="2">Cytoplasm</location>
    </subcellularLocation>
    <subcellularLocation>
        <location evidence="1">Endomembrane system</location>
        <topology evidence="1">Peripheral membrane protein</topology>
    </subcellularLocation>
</comment>
<feature type="compositionally biased region" description="Low complexity" evidence="7">
    <location>
        <begin position="396"/>
        <end position="412"/>
    </location>
</feature>
<keyword evidence="3" id="KW-0963">Cytoplasm</keyword>
<dbReference type="SMART" id="SM00755">
    <property type="entry name" value="Grip"/>
    <property type="match status" value="1"/>
</dbReference>
<feature type="compositionally biased region" description="Polar residues" evidence="7">
    <location>
        <begin position="506"/>
        <end position="530"/>
    </location>
</feature>
<feature type="compositionally biased region" description="Basic and acidic residues" evidence="7">
    <location>
        <begin position="942"/>
        <end position="953"/>
    </location>
</feature>
<feature type="region of interest" description="Disordered" evidence="7">
    <location>
        <begin position="1"/>
        <end position="140"/>
    </location>
</feature>
<dbReference type="Gene3D" id="1.10.287.1490">
    <property type="match status" value="2"/>
</dbReference>
<dbReference type="EMBL" id="CDMC01000003">
    <property type="protein sequence ID" value="CEL02203.1"/>
    <property type="molecule type" value="Genomic_DNA"/>
</dbReference>
<feature type="compositionally biased region" description="Basic and acidic residues" evidence="7">
    <location>
        <begin position="1"/>
        <end position="19"/>
    </location>
</feature>
<feature type="compositionally biased region" description="Basic and acidic residues" evidence="7">
    <location>
        <begin position="96"/>
        <end position="109"/>
    </location>
</feature>
<dbReference type="STRING" id="454130.A0A0U5FS12"/>
<name>A0A0U5FS12_ASPCI</name>
<keyword evidence="5" id="KW-0472">Membrane</keyword>
<evidence type="ECO:0000256" key="6">
    <source>
        <dbReference type="SAM" id="Coils"/>
    </source>
</evidence>
<feature type="compositionally biased region" description="Acidic residues" evidence="7">
    <location>
        <begin position="64"/>
        <end position="77"/>
    </location>
</feature>
<organism evidence="9 10">
    <name type="scientific">Aspergillus calidoustus</name>
    <dbReference type="NCBI Taxonomy" id="454130"/>
    <lineage>
        <taxon>Eukaryota</taxon>
        <taxon>Fungi</taxon>
        <taxon>Dikarya</taxon>
        <taxon>Ascomycota</taxon>
        <taxon>Pezizomycotina</taxon>
        <taxon>Eurotiomycetes</taxon>
        <taxon>Eurotiomycetidae</taxon>
        <taxon>Eurotiales</taxon>
        <taxon>Aspergillaceae</taxon>
        <taxon>Aspergillus</taxon>
        <taxon>Aspergillus subgen. Nidulantes</taxon>
    </lineage>
</organism>
<sequence length="1164" mass="131321">MFQRLRDAIDSRIAEEQARQRSSQESLARSNSARRPPGRNLSPSQRSSRTRRNTGTPVRGPDPTEFEPEFAIGDDDASTLYSRSSTPKPESTEASDNAKGERSAEKSGDTEGAVDNTVNGKDNTPARETAQPSAELPPEVRAKLRKLNKLESRYQELLKAYRAAHSRVLSIEPFEAALRENTPLASIADPKALTEYLNQISLKGDLVLEELKRVTTERDEFKNKLGESQKAEKAAQDEISSLKEAAKQEGSKKDGEGSASSPKQSGEEAKAESEEFFSFDNELPRLESELKEKEEQIENLKSQNENLKRDLAVARESTEGMVHNLESATRELTELRDFKDKQESEVEALKTSRQTEIDELKSKLEASESTLTETTAEVEKLKIDLKQKTDEIEQLQKQASQPASADQQADLASKLEEVSQEKDANEKRLGVLQGLVDNLRTQLKETQETMSTLKADVEQKTQDSGKLKNIVDFLDGNMQGNTKWQEAKEKVISGQKADFEELRQTLAPSPTPEATTESAEPVQQPTNAAPSTGAGKKKNKKKKKGGKGGDDASKPSSPVDAEPTQTAPQPAEPSSTVAELEKKIEELTQQLKEKEAAIDRLDSKLKGEEDLKEEIESLRDDLLNIGQEHVEAKDKVKVLTAEKTALEGTIAKLEKEITDLRANNASTTATSAKAHNDLKGEYENLKVKFTTLETELSAAQQLATTRFKDLTELRESIQKIQPELKKLRAESTELKTTKDELKSKTAELRTLEGKHDDLQAELKTLKSSVSDRETEVKTLNQKIKQELESRLKAEESLTVAQSDLRYSESRKQEAVEARQKVMSDLFNVQDELKTARAKLREYEQQTGQLNKDLEGLKEEMQLKTAQHASAQSLMNSMRDQASELGMQMKEARERCESLEEELADAHRLLSERTREGETMRRLLNDIEGRTEAKTRDLKERMEAAIEERDRAEDEASAQGRRRARELEELKTKLREVEKSLRSAEEDKEELEHSQKDWKRRRDHLEAQTERATQELHDVQQAMARLREALDESEKQVRDLEKEKAELRRSVEETNSRLEKMRKSNSKVFSEDSRFGVNPQSSRSSIDSGPRRGVTSPIPKTRSPSTQRSETPTGGIDYIYLKNVLLQFLEQKDKNYQKQLIPVLGMLLHFDRTDEQKWMAAITSK</sequence>
<proteinExistence type="predicted"/>
<feature type="coiled-coil region" evidence="6">
    <location>
        <begin position="140"/>
        <end position="167"/>
    </location>
</feature>
<feature type="compositionally biased region" description="Basic and acidic residues" evidence="7">
    <location>
        <begin position="219"/>
        <end position="256"/>
    </location>
</feature>
<dbReference type="PANTHER" id="PTHR23157:SF25">
    <property type="entry name" value="GRIP AND COILED-COIL DOMAIN-CONTAINING PROTEIN 1"/>
    <property type="match status" value="1"/>
</dbReference>
<feature type="region of interest" description="Disordered" evidence="7">
    <location>
        <begin position="942"/>
        <end position="1015"/>
    </location>
</feature>
<keyword evidence="10" id="KW-1185">Reference proteome</keyword>
<evidence type="ECO:0000256" key="7">
    <source>
        <dbReference type="SAM" id="MobiDB-lite"/>
    </source>
</evidence>
<dbReference type="GO" id="GO:0005794">
    <property type="term" value="C:Golgi apparatus"/>
    <property type="evidence" value="ECO:0007669"/>
    <property type="project" value="TreeGrafter"/>
</dbReference>
<feature type="compositionally biased region" description="Polar residues" evidence="7">
    <location>
        <begin position="79"/>
        <end position="95"/>
    </location>
</feature>
<feature type="compositionally biased region" description="Basic and acidic residues" evidence="7">
    <location>
        <begin position="1028"/>
        <end position="1061"/>
    </location>
</feature>
<dbReference type="OMA" id="NIGQDHV"/>
<evidence type="ECO:0000256" key="2">
    <source>
        <dbReference type="ARBA" id="ARBA00004496"/>
    </source>
</evidence>
<evidence type="ECO:0000259" key="8">
    <source>
        <dbReference type="PROSITE" id="PS50913"/>
    </source>
</evidence>
<gene>
    <name evidence="9" type="ORF">ASPCAL03375</name>
</gene>
<dbReference type="Proteomes" id="UP000054771">
    <property type="component" value="Unassembled WGS sequence"/>
</dbReference>
<dbReference type="SUPFAM" id="SSF90257">
    <property type="entry name" value="Myosin rod fragments"/>
    <property type="match status" value="1"/>
</dbReference>
<evidence type="ECO:0000313" key="9">
    <source>
        <dbReference type="EMBL" id="CEL02203.1"/>
    </source>
</evidence>
<feature type="compositionally biased region" description="Basic and acidic residues" evidence="7">
    <location>
        <begin position="964"/>
        <end position="996"/>
    </location>
</feature>
<feature type="region of interest" description="Disordered" evidence="7">
    <location>
        <begin position="1028"/>
        <end position="1111"/>
    </location>
</feature>
<evidence type="ECO:0000313" key="10">
    <source>
        <dbReference type="Proteomes" id="UP000054771"/>
    </source>
</evidence>
<accession>A0A0U5FS12</accession>
<feature type="compositionally biased region" description="Basic residues" evidence="7">
    <location>
        <begin position="535"/>
        <end position="546"/>
    </location>
</feature>
<dbReference type="InterPro" id="IPR000237">
    <property type="entry name" value="GRIP_dom"/>
</dbReference>
<feature type="compositionally biased region" description="Polar residues" evidence="7">
    <location>
        <begin position="1077"/>
        <end position="1086"/>
    </location>
</feature>
<dbReference type="OrthoDB" id="1926336at2759"/>
<dbReference type="Gene3D" id="1.20.5.340">
    <property type="match status" value="1"/>
</dbReference>
<feature type="compositionally biased region" description="Polar residues" evidence="7">
    <location>
        <begin position="1101"/>
        <end position="1111"/>
    </location>
</feature>
<feature type="compositionally biased region" description="Basic and acidic residues" evidence="7">
    <location>
        <begin position="1002"/>
        <end position="1015"/>
    </location>
</feature>
<feature type="region of interest" description="Disordered" evidence="7">
    <location>
        <begin position="219"/>
        <end position="308"/>
    </location>
</feature>
<feature type="region of interest" description="Disordered" evidence="7">
    <location>
        <begin position="478"/>
        <end position="580"/>
    </location>
</feature>
<reference evidence="10" key="1">
    <citation type="journal article" date="2016" name="Genome Announc.">
        <title>Draft genome sequences of fungus Aspergillus calidoustus.</title>
        <authorList>
            <person name="Horn F."/>
            <person name="Linde J."/>
            <person name="Mattern D.J."/>
            <person name="Walther G."/>
            <person name="Guthke R."/>
            <person name="Scherlach K."/>
            <person name="Martin K."/>
            <person name="Brakhage A.A."/>
            <person name="Petzke L."/>
            <person name="Valiante V."/>
        </authorList>
    </citation>
    <scope>NUCLEOTIDE SEQUENCE [LARGE SCALE GENOMIC DNA]</scope>
    <source>
        <strain evidence="10">SF006504</strain>
    </source>
</reference>
<dbReference type="PANTHER" id="PTHR23157">
    <property type="entry name" value="GRIP AND COILED-COIL DOMAIN-CONTAINING PROTEIN 1"/>
    <property type="match status" value="1"/>
</dbReference>
<feature type="compositionally biased region" description="Basic and acidic residues" evidence="7">
    <location>
        <begin position="282"/>
        <end position="298"/>
    </location>
</feature>
<feature type="region of interest" description="Disordered" evidence="7">
    <location>
        <begin position="393"/>
        <end position="425"/>
    </location>
</feature>
<dbReference type="PROSITE" id="PS50913">
    <property type="entry name" value="GRIP"/>
    <property type="match status" value="1"/>
</dbReference>
<feature type="compositionally biased region" description="Polar residues" evidence="7">
    <location>
        <begin position="20"/>
        <end position="33"/>
    </location>
</feature>
<feature type="compositionally biased region" description="Basic and acidic residues" evidence="7">
    <location>
        <begin position="413"/>
        <end position="425"/>
    </location>
</feature>